<dbReference type="Proteomes" id="UP000832072">
    <property type="component" value="Segment"/>
</dbReference>
<accession>A0AAE9K554</accession>
<name>A0AAE9K554_9CAUD</name>
<proteinExistence type="predicted"/>
<organism evidence="1 2">
    <name type="scientific">Cronobacter phage LPCS28</name>
    <dbReference type="NCBI Taxonomy" id="2924885"/>
    <lineage>
        <taxon>Viruses</taxon>
        <taxon>Duplodnaviria</taxon>
        <taxon>Heunggongvirae</taxon>
        <taxon>Uroviricota</taxon>
        <taxon>Caudoviricetes</taxon>
        <taxon>Pantevenvirales</taxon>
        <taxon>Straboviridae</taxon>
        <taxon>Nanhuvirus</taxon>
        <taxon>Nanhuvirus LPCS28</taxon>
    </lineage>
</organism>
<gene>
    <name evidence="1" type="ORF">EHEKIMEA_00020</name>
</gene>
<keyword evidence="2" id="KW-1185">Reference proteome</keyword>
<evidence type="ECO:0000313" key="1">
    <source>
        <dbReference type="EMBL" id="UNY46927.1"/>
    </source>
</evidence>
<dbReference type="EMBL" id="OM638103">
    <property type="protein sequence ID" value="UNY46927.1"/>
    <property type="molecule type" value="Genomic_DNA"/>
</dbReference>
<reference evidence="1 2" key="1">
    <citation type="submission" date="2022-02" db="EMBL/GenBank/DDBJ databases">
        <authorList>
            <person name="Tian F."/>
            <person name="Li J."/>
            <person name="Li F."/>
            <person name="Tong Y."/>
        </authorList>
    </citation>
    <scope>NUCLEOTIDE SEQUENCE [LARGE SCALE GENOMIC DNA]</scope>
</reference>
<evidence type="ECO:0000313" key="2">
    <source>
        <dbReference type="Proteomes" id="UP000832072"/>
    </source>
</evidence>
<sequence>MIQINIIDGLMEPVASIVMQDYMLREMRDHVIGIISMYSDAEKSVNAEILVAKYGVHSRHYLTRSDMKIIHEMFDEIVDVLKEEVQEILDDRNKKAP</sequence>
<protein>
    <submittedName>
        <fullName evidence="1">Uncharacterized protein</fullName>
    </submittedName>
</protein>